<dbReference type="Proteomes" id="UP001056429">
    <property type="component" value="Unassembled WGS sequence"/>
</dbReference>
<keyword evidence="2" id="KW-1185">Reference proteome</keyword>
<dbReference type="EMBL" id="JAGSOJ010000001">
    <property type="protein sequence ID" value="MCM1988943.1"/>
    <property type="molecule type" value="Genomic_DNA"/>
</dbReference>
<reference evidence="1" key="2">
    <citation type="submission" date="2021-04" db="EMBL/GenBank/DDBJ databases">
        <authorList>
            <person name="Dong X."/>
        </authorList>
    </citation>
    <scope>NUCLEOTIDE SEQUENCE</scope>
    <source>
        <strain evidence="1">ZWT</strain>
    </source>
</reference>
<sequence>MKSKQIIKENLKSSTLEIVKQSEETITNYLKSIAGEQRTAVYEVNRAFQRVSLKYN</sequence>
<evidence type="ECO:0000313" key="2">
    <source>
        <dbReference type="Proteomes" id="UP001056429"/>
    </source>
</evidence>
<comment type="caution">
    <text evidence="1">The sequence shown here is derived from an EMBL/GenBank/DDBJ whole genome shotgun (WGS) entry which is preliminary data.</text>
</comment>
<organism evidence="1 2">
    <name type="scientific">Oceanirhabdus seepicola</name>
    <dbReference type="NCBI Taxonomy" id="2828781"/>
    <lineage>
        <taxon>Bacteria</taxon>
        <taxon>Bacillati</taxon>
        <taxon>Bacillota</taxon>
        <taxon>Clostridia</taxon>
        <taxon>Eubacteriales</taxon>
        <taxon>Clostridiaceae</taxon>
        <taxon>Oceanirhabdus</taxon>
    </lineage>
</organism>
<evidence type="ECO:0000313" key="1">
    <source>
        <dbReference type="EMBL" id="MCM1988943.1"/>
    </source>
</evidence>
<protein>
    <submittedName>
        <fullName evidence="1">Uncharacterized protein</fullName>
    </submittedName>
</protein>
<dbReference type="AlphaFoldDB" id="A0A9J6NWP8"/>
<gene>
    <name evidence="1" type="ORF">KDK92_04255</name>
</gene>
<dbReference type="RefSeq" id="WP_250857808.1">
    <property type="nucleotide sequence ID" value="NZ_JAGSOJ010000001.1"/>
</dbReference>
<name>A0A9J6NWP8_9CLOT</name>
<accession>A0A9J6NWP8</accession>
<reference evidence="1" key="1">
    <citation type="journal article" date="2021" name="mSystems">
        <title>Bacteria and Archaea Synergistically Convert Glycine Betaine to Biogenic Methane in the Formosa Cold Seep of the South China Sea.</title>
        <authorList>
            <person name="Li L."/>
            <person name="Zhang W."/>
            <person name="Zhang S."/>
            <person name="Song L."/>
            <person name="Sun Q."/>
            <person name="Zhang H."/>
            <person name="Xiang H."/>
            <person name="Dong X."/>
        </authorList>
    </citation>
    <scope>NUCLEOTIDE SEQUENCE</scope>
    <source>
        <strain evidence="1">ZWT</strain>
    </source>
</reference>
<proteinExistence type="predicted"/>